<keyword evidence="2" id="KW-0808">Transferase</keyword>
<gene>
    <name evidence="2" type="ORF">HA254_00425</name>
</gene>
<accession>A0A7J4IXW4</accession>
<evidence type="ECO:0000313" key="2">
    <source>
        <dbReference type="EMBL" id="HIH09115.1"/>
    </source>
</evidence>
<organism evidence="2 3">
    <name type="scientific">Candidatus Iainarchaeum sp</name>
    <dbReference type="NCBI Taxonomy" id="3101447"/>
    <lineage>
        <taxon>Archaea</taxon>
        <taxon>Candidatus Iainarchaeota</taxon>
        <taxon>Candidatus Iainarchaeia</taxon>
        <taxon>Candidatus Iainarchaeales</taxon>
        <taxon>Candidatus Iainarchaeaceae</taxon>
        <taxon>Candidatus Iainarchaeum</taxon>
    </lineage>
</organism>
<name>A0A7J4IXW4_9ARCH</name>
<dbReference type="GO" id="GO:0016757">
    <property type="term" value="F:glycosyltransferase activity"/>
    <property type="evidence" value="ECO:0007669"/>
    <property type="project" value="InterPro"/>
</dbReference>
<dbReference type="AlphaFoldDB" id="A0A7J4IXW4"/>
<protein>
    <submittedName>
        <fullName evidence="2">Glycosyltransferase family 4 protein</fullName>
    </submittedName>
</protein>
<dbReference type="EMBL" id="DUGC01000007">
    <property type="protein sequence ID" value="HIH09115.1"/>
    <property type="molecule type" value="Genomic_DNA"/>
</dbReference>
<dbReference type="InterPro" id="IPR050194">
    <property type="entry name" value="Glycosyltransferase_grp1"/>
</dbReference>
<evidence type="ECO:0000313" key="3">
    <source>
        <dbReference type="Proteomes" id="UP000565078"/>
    </source>
</evidence>
<dbReference type="Proteomes" id="UP000565078">
    <property type="component" value="Unassembled WGS sequence"/>
</dbReference>
<dbReference type="CDD" id="cd03801">
    <property type="entry name" value="GT4_PimA-like"/>
    <property type="match status" value="1"/>
</dbReference>
<dbReference type="PANTHER" id="PTHR45947">
    <property type="entry name" value="SULFOQUINOVOSYL TRANSFERASE SQD2"/>
    <property type="match status" value="1"/>
</dbReference>
<feature type="domain" description="Glycosyl transferase family 1" evidence="1">
    <location>
        <begin position="163"/>
        <end position="308"/>
    </location>
</feature>
<proteinExistence type="predicted"/>
<reference evidence="3" key="1">
    <citation type="journal article" date="2020" name="bioRxiv">
        <title>A rank-normalized archaeal taxonomy based on genome phylogeny resolves widespread incomplete and uneven classifications.</title>
        <authorList>
            <person name="Rinke C."/>
            <person name="Chuvochina M."/>
            <person name="Mussig A.J."/>
            <person name="Chaumeil P.-A."/>
            <person name="Waite D.W."/>
            <person name="Whitman W.B."/>
            <person name="Parks D.H."/>
            <person name="Hugenholtz P."/>
        </authorList>
    </citation>
    <scope>NUCLEOTIDE SEQUENCE [LARGE SCALE GENOMIC DNA]</scope>
</reference>
<dbReference type="InterPro" id="IPR001296">
    <property type="entry name" value="Glyco_trans_1"/>
</dbReference>
<dbReference type="Pfam" id="PF00534">
    <property type="entry name" value="Glycos_transf_1"/>
    <property type="match status" value="1"/>
</dbReference>
<dbReference type="SUPFAM" id="SSF53756">
    <property type="entry name" value="UDP-Glycosyltransferase/glycogen phosphorylase"/>
    <property type="match status" value="1"/>
</dbReference>
<sequence>MEFGNQFNGGQKLRPLVLYPYPAELDGVSLQGDFLYKGLCRNGYDAAPCNRKAGFEKEFLYKSFQPNVAIGIGFWGDLPDLVMHPQKHGIQPVPWLNADGWVANYHTTLNSLPLIFTTSKWVKETYIRDGVDNPNIIPQPIGIDTGQMTPLPKTDPRVICMREYLGIKEDEKMILTAGGDTTSKGFQEVLNALGKIGDRFTKWKYIGKAWENHMPYYHYKEEAAIIKQFGFKKKVKYIDGQTSRETLRVLLSAADIYAAPSRIEGFGMLQVEAMACGIPVLSIDAGGIKDTVVHKETGFLAKVGETIDLEQEWAYKEMGFDKKQVVKFEKPKTFAYRADIDDLSQYLLKLLEDGGLCERLGKSGREHAVANFDCTKTSNDMACIIEKRLGLDEKNTGQAIRA</sequence>
<evidence type="ECO:0000259" key="1">
    <source>
        <dbReference type="Pfam" id="PF00534"/>
    </source>
</evidence>
<dbReference type="Gene3D" id="3.40.50.2000">
    <property type="entry name" value="Glycogen Phosphorylase B"/>
    <property type="match status" value="1"/>
</dbReference>
<dbReference type="PANTHER" id="PTHR45947:SF3">
    <property type="entry name" value="SULFOQUINOVOSYL TRANSFERASE SQD2"/>
    <property type="match status" value="1"/>
</dbReference>
<comment type="caution">
    <text evidence="2">The sequence shown here is derived from an EMBL/GenBank/DDBJ whole genome shotgun (WGS) entry which is preliminary data.</text>
</comment>